<evidence type="ECO:0000256" key="2">
    <source>
        <dbReference type="ARBA" id="ARBA00022840"/>
    </source>
</evidence>
<keyword evidence="1" id="KW-0547">Nucleotide-binding</keyword>
<keyword evidence="2 4" id="KW-0067">ATP-binding</keyword>
<evidence type="ECO:0000313" key="4">
    <source>
        <dbReference type="EMBL" id="APH02254.1"/>
    </source>
</evidence>
<dbReference type="SUPFAM" id="SSF52540">
    <property type="entry name" value="P-loop containing nucleoside triphosphate hydrolases"/>
    <property type="match status" value="1"/>
</dbReference>
<protein>
    <submittedName>
        <fullName evidence="4">Multidrug ABC transporter ATP-binding protein</fullName>
    </submittedName>
</protein>
<evidence type="ECO:0000259" key="3">
    <source>
        <dbReference type="PROSITE" id="PS50893"/>
    </source>
</evidence>
<dbReference type="Gene3D" id="3.40.50.300">
    <property type="entry name" value="P-loop containing nucleotide triphosphate hydrolases"/>
    <property type="match status" value="1"/>
</dbReference>
<organism evidence="4 5">
    <name type="scientific">Janibacter indicus</name>
    <dbReference type="NCBI Taxonomy" id="857417"/>
    <lineage>
        <taxon>Bacteria</taxon>
        <taxon>Bacillati</taxon>
        <taxon>Actinomycetota</taxon>
        <taxon>Actinomycetes</taxon>
        <taxon>Micrococcales</taxon>
        <taxon>Intrasporangiaceae</taxon>
        <taxon>Janibacter</taxon>
    </lineage>
</organism>
<dbReference type="InterPro" id="IPR017871">
    <property type="entry name" value="ABC_transporter-like_CS"/>
</dbReference>
<feature type="domain" description="ABC transporter" evidence="3">
    <location>
        <begin position="20"/>
        <end position="245"/>
    </location>
</feature>
<dbReference type="PANTHER" id="PTHR43038:SF3">
    <property type="entry name" value="ABC TRANSPORTER G FAMILY MEMBER 20 ISOFORM X1"/>
    <property type="match status" value="1"/>
</dbReference>
<dbReference type="PROSITE" id="PS00211">
    <property type="entry name" value="ABC_TRANSPORTER_1"/>
    <property type="match status" value="1"/>
</dbReference>
<dbReference type="CDD" id="cd03230">
    <property type="entry name" value="ABC_DR_subfamily_A"/>
    <property type="match status" value="1"/>
</dbReference>
<dbReference type="PANTHER" id="PTHR43038">
    <property type="entry name" value="ATP-BINDING CASSETTE, SUB-FAMILY H, MEMBER 1"/>
    <property type="match status" value="1"/>
</dbReference>
<dbReference type="InterPro" id="IPR027417">
    <property type="entry name" value="P-loop_NTPase"/>
</dbReference>
<sequence length="254" mass="26756">MSACGRRRDARAPFARAHAIEIDGLRVTRGGRLVLPGLDLRVPKGEVVGLLGPSGGGKSTVMRAVVGVQRVDAGRVEVLGRPAGHPELRHRVGYVTQAPSVYGDLTVGENVAHLARLVGVRDPRSAAREAIARVDLTSHVDARTDALSGGQRSRVSLAAALVGSPELLVLDEPTVGLDPVLRRDLWDLFRGLADEGVTLLVSSHVMDEASRCDRLVLLRDGEVLADDTPAGLLERTGAADAEGAFLALVDEVAA</sequence>
<dbReference type="AlphaFoldDB" id="A0A1L3MJ99"/>
<dbReference type="Pfam" id="PF00005">
    <property type="entry name" value="ABC_tran"/>
    <property type="match status" value="1"/>
</dbReference>
<name>A0A1L3MJ99_9MICO</name>
<gene>
    <name evidence="4" type="ORF">ASJ30_12530</name>
</gene>
<dbReference type="GO" id="GO:0005524">
    <property type="term" value="F:ATP binding"/>
    <property type="evidence" value="ECO:0007669"/>
    <property type="project" value="UniProtKB-KW"/>
</dbReference>
<dbReference type="InterPro" id="IPR003593">
    <property type="entry name" value="AAA+_ATPase"/>
</dbReference>
<dbReference type="PROSITE" id="PS50893">
    <property type="entry name" value="ABC_TRANSPORTER_2"/>
    <property type="match status" value="1"/>
</dbReference>
<evidence type="ECO:0000256" key="1">
    <source>
        <dbReference type="ARBA" id="ARBA00022741"/>
    </source>
</evidence>
<dbReference type="SMART" id="SM00382">
    <property type="entry name" value="AAA"/>
    <property type="match status" value="1"/>
</dbReference>
<dbReference type="InterPro" id="IPR003439">
    <property type="entry name" value="ABC_transporter-like_ATP-bd"/>
</dbReference>
<dbReference type="Proteomes" id="UP000182938">
    <property type="component" value="Chromosome"/>
</dbReference>
<reference evidence="4 5" key="1">
    <citation type="submission" date="2015-11" db="EMBL/GenBank/DDBJ databases">
        <authorList>
            <person name="Zhang Y."/>
            <person name="Guo Z."/>
        </authorList>
    </citation>
    <scope>NUCLEOTIDE SEQUENCE [LARGE SCALE GENOMIC DNA]</scope>
    <source>
        <strain evidence="4 5">YFY001</strain>
    </source>
</reference>
<dbReference type="KEGG" id="jte:ASJ30_12530"/>
<dbReference type="EMBL" id="CP013290">
    <property type="protein sequence ID" value="APH02254.1"/>
    <property type="molecule type" value="Genomic_DNA"/>
</dbReference>
<dbReference type="GO" id="GO:0016887">
    <property type="term" value="F:ATP hydrolysis activity"/>
    <property type="evidence" value="ECO:0007669"/>
    <property type="project" value="InterPro"/>
</dbReference>
<dbReference type="RefSeq" id="WP_072625407.1">
    <property type="nucleotide sequence ID" value="NZ_CP013290.1"/>
</dbReference>
<keyword evidence="5" id="KW-1185">Reference proteome</keyword>
<accession>A0A1L3MJ99</accession>
<proteinExistence type="predicted"/>
<evidence type="ECO:0000313" key="5">
    <source>
        <dbReference type="Proteomes" id="UP000182938"/>
    </source>
</evidence>